<reference evidence="1 2" key="1">
    <citation type="submission" date="2023-02" db="EMBL/GenBank/DDBJ databases">
        <title>LHISI_Scaffold_Assembly.</title>
        <authorList>
            <person name="Stuart O.P."/>
            <person name="Cleave R."/>
            <person name="Magrath M.J.L."/>
            <person name="Mikheyev A.S."/>
        </authorList>
    </citation>
    <scope>NUCLEOTIDE SEQUENCE [LARGE SCALE GENOMIC DNA]</scope>
    <source>
        <strain evidence="1">Daus_M_001</strain>
        <tissue evidence="1">Leg muscle</tissue>
    </source>
</reference>
<proteinExistence type="predicted"/>
<gene>
    <name evidence="1" type="ORF">PR048_008161</name>
</gene>
<name>A0ABQ9HX48_9NEOP</name>
<dbReference type="Proteomes" id="UP001159363">
    <property type="component" value="Chromosome 3"/>
</dbReference>
<protein>
    <submittedName>
        <fullName evidence="1">Uncharacterized protein</fullName>
    </submittedName>
</protein>
<sequence>MVGNCGERVNVEALSMEVHDILNFHNLFVGPSAPFISRSKGTDGKQVLISTMTYIQLRTESFGTLFYKTSFQQEKFQEVDLRRQPRRSLGMPHIVQPVQDSLKEISSLKYKDLMKLLQWIPQQFHDYYINLQQSASVGDFPDITETA</sequence>
<evidence type="ECO:0000313" key="2">
    <source>
        <dbReference type="Proteomes" id="UP001159363"/>
    </source>
</evidence>
<keyword evidence="2" id="KW-1185">Reference proteome</keyword>
<accession>A0ABQ9HX48</accession>
<dbReference type="EMBL" id="JARBHB010000003">
    <property type="protein sequence ID" value="KAJ8888669.1"/>
    <property type="molecule type" value="Genomic_DNA"/>
</dbReference>
<organism evidence="1 2">
    <name type="scientific">Dryococelus australis</name>
    <dbReference type="NCBI Taxonomy" id="614101"/>
    <lineage>
        <taxon>Eukaryota</taxon>
        <taxon>Metazoa</taxon>
        <taxon>Ecdysozoa</taxon>
        <taxon>Arthropoda</taxon>
        <taxon>Hexapoda</taxon>
        <taxon>Insecta</taxon>
        <taxon>Pterygota</taxon>
        <taxon>Neoptera</taxon>
        <taxon>Polyneoptera</taxon>
        <taxon>Phasmatodea</taxon>
        <taxon>Verophasmatodea</taxon>
        <taxon>Anareolatae</taxon>
        <taxon>Phasmatidae</taxon>
        <taxon>Eurycanthinae</taxon>
        <taxon>Dryococelus</taxon>
    </lineage>
</organism>
<evidence type="ECO:0000313" key="1">
    <source>
        <dbReference type="EMBL" id="KAJ8888669.1"/>
    </source>
</evidence>
<comment type="caution">
    <text evidence="1">The sequence shown here is derived from an EMBL/GenBank/DDBJ whole genome shotgun (WGS) entry which is preliminary data.</text>
</comment>